<evidence type="ECO:0000313" key="3">
    <source>
        <dbReference type="Proteomes" id="UP000028488"/>
    </source>
</evidence>
<dbReference type="PANTHER" id="PTHR33490:SF12">
    <property type="entry name" value="BLL5557 PROTEIN"/>
    <property type="match status" value="1"/>
</dbReference>
<sequence>MKRHVSATLDIAVTDATSLEFKIAVARTPGSELSESLTFTLDGNRVEAREMVAEHGTRVHLLDSEPGSLHVEYSASVAGKADSPPVTDYDLSKYLRPSRYAEADKFFGFTGGEFNLSKPHPELLQDITTWVGSRLLYQAGSSRSTDSAVDTMLSGAGVCRDFAHLTVALLRAVTIPARLVAVYAPGCDPMDFHAVVEAFVDDEWRVVDATRLAPRSALLRIATGRDAADTAFLDNHGGAITLENTVVTAVVDGEFPSDDYATPTSLT</sequence>
<accession>A0A076EUC9</accession>
<dbReference type="SMART" id="SM00460">
    <property type="entry name" value="TGc"/>
    <property type="match status" value="1"/>
</dbReference>
<dbReference type="EMBL" id="CP008947">
    <property type="protein sequence ID" value="AII08828.1"/>
    <property type="molecule type" value="Genomic_DNA"/>
</dbReference>
<dbReference type="eggNOG" id="COG1305">
    <property type="taxonomic scope" value="Bacteria"/>
</dbReference>
<dbReference type="PANTHER" id="PTHR33490">
    <property type="entry name" value="BLR5614 PROTEIN-RELATED"/>
    <property type="match status" value="1"/>
</dbReference>
<dbReference type="Gene3D" id="3.10.620.30">
    <property type="match status" value="1"/>
</dbReference>
<dbReference type="AlphaFoldDB" id="A0A076EUC9"/>
<dbReference type="Pfam" id="PF01841">
    <property type="entry name" value="Transglut_core"/>
    <property type="match status" value="1"/>
</dbReference>
<name>A0A076EUC9_RHOOP</name>
<dbReference type="InterPro" id="IPR002931">
    <property type="entry name" value="Transglutaminase-like"/>
</dbReference>
<dbReference type="RefSeq" id="WP_112302521.1">
    <property type="nucleotide sequence ID" value="NZ_CP008947.1"/>
</dbReference>
<dbReference type="Gene3D" id="2.60.40.2250">
    <property type="match status" value="1"/>
</dbReference>
<protein>
    <submittedName>
        <fullName evidence="2">Transglutaminase</fullName>
    </submittedName>
</protein>
<dbReference type="SUPFAM" id="SSF54001">
    <property type="entry name" value="Cysteine proteinases"/>
    <property type="match status" value="1"/>
</dbReference>
<dbReference type="Proteomes" id="UP000028488">
    <property type="component" value="Chromosome"/>
</dbReference>
<dbReference type="InterPro" id="IPR038765">
    <property type="entry name" value="Papain-like_cys_pep_sf"/>
</dbReference>
<reference evidence="2 3" key="1">
    <citation type="submission" date="2014-07" db="EMBL/GenBank/DDBJ databases">
        <title>Genome Sequence of Rhodococcus opacus Strain R7, a Biodegrader of Mono- and Polycyclic Aromatic Hydrocarbons.</title>
        <authorList>
            <person name="Di Gennaro P."/>
            <person name="Zampolli J."/>
            <person name="Presti I."/>
            <person name="Cappelletti M."/>
            <person name="D'Ursi P."/>
            <person name="Orro A."/>
            <person name="Mezzelani A."/>
            <person name="Milanesi L."/>
        </authorList>
    </citation>
    <scope>NUCLEOTIDE SEQUENCE [LARGE SCALE GENOMIC DNA]</scope>
    <source>
        <strain evidence="2 3">R7</strain>
    </source>
</reference>
<proteinExistence type="predicted"/>
<gene>
    <name evidence="2" type="ORF">EP51_31060</name>
</gene>
<evidence type="ECO:0000313" key="2">
    <source>
        <dbReference type="EMBL" id="AII08828.1"/>
    </source>
</evidence>
<evidence type="ECO:0000259" key="1">
    <source>
        <dbReference type="SMART" id="SM00460"/>
    </source>
</evidence>
<feature type="domain" description="Transglutaminase-like" evidence="1">
    <location>
        <begin position="151"/>
        <end position="211"/>
    </location>
</feature>
<organism evidence="2 3">
    <name type="scientific">Rhodococcus opacus</name>
    <name type="common">Nocardia opaca</name>
    <dbReference type="NCBI Taxonomy" id="37919"/>
    <lineage>
        <taxon>Bacteria</taxon>
        <taxon>Bacillati</taxon>
        <taxon>Actinomycetota</taxon>
        <taxon>Actinomycetes</taxon>
        <taxon>Mycobacteriales</taxon>
        <taxon>Nocardiaceae</taxon>
        <taxon>Rhodococcus</taxon>
    </lineage>
</organism>